<feature type="domain" description="Pyruvate carboxyltransferase" evidence="4">
    <location>
        <begin position="21"/>
        <end position="287"/>
    </location>
</feature>
<evidence type="ECO:0000313" key="5">
    <source>
        <dbReference type="EMBL" id="SJM68926.1"/>
    </source>
</evidence>
<dbReference type="Pfam" id="PF00682">
    <property type="entry name" value="HMGL-like"/>
    <property type="match status" value="1"/>
</dbReference>
<dbReference type="EMBL" id="FUHU01000046">
    <property type="protein sequence ID" value="SJM68926.1"/>
    <property type="molecule type" value="Genomic_DNA"/>
</dbReference>
<dbReference type="GO" id="GO:0004419">
    <property type="term" value="F:hydroxymethylglutaryl-CoA lyase activity"/>
    <property type="evidence" value="ECO:0007669"/>
    <property type="project" value="UniProtKB-EC"/>
</dbReference>
<dbReference type="Proteomes" id="UP000195787">
    <property type="component" value="Unassembled WGS sequence"/>
</dbReference>
<evidence type="ECO:0000256" key="1">
    <source>
        <dbReference type="ARBA" id="ARBA00009405"/>
    </source>
</evidence>
<dbReference type="EC" id="4.1.3.4" evidence="5"/>
<organism evidence="5 6">
    <name type="scientific">Agrococcus casei LMG 22410</name>
    <dbReference type="NCBI Taxonomy" id="1255656"/>
    <lineage>
        <taxon>Bacteria</taxon>
        <taxon>Bacillati</taxon>
        <taxon>Actinomycetota</taxon>
        <taxon>Actinomycetes</taxon>
        <taxon>Micrococcales</taxon>
        <taxon>Microbacteriaceae</taxon>
        <taxon>Agrococcus</taxon>
    </lineage>
</organism>
<dbReference type="GO" id="GO:0046872">
    <property type="term" value="F:metal ion binding"/>
    <property type="evidence" value="ECO:0007669"/>
    <property type="project" value="UniProtKB-KW"/>
</dbReference>
<dbReference type="InterPro" id="IPR000891">
    <property type="entry name" value="PYR_CT"/>
</dbReference>
<evidence type="ECO:0000313" key="6">
    <source>
        <dbReference type="Proteomes" id="UP000195787"/>
    </source>
</evidence>
<keyword evidence="2" id="KW-0479">Metal-binding</keyword>
<keyword evidence="3 5" id="KW-0456">Lyase</keyword>
<dbReference type="CDD" id="cd07938">
    <property type="entry name" value="DRE_TIM_HMGL"/>
    <property type="match status" value="1"/>
</dbReference>
<dbReference type="PANTHER" id="PTHR42738">
    <property type="entry name" value="HYDROXYMETHYLGLUTARYL-COA LYASE"/>
    <property type="match status" value="1"/>
</dbReference>
<gene>
    <name evidence="5" type="ORF">CZ674_12890</name>
</gene>
<evidence type="ECO:0000259" key="4">
    <source>
        <dbReference type="PROSITE" id="PS50991"/>
    </source>
</evidence>
<accession>A0A1R4GL69</accession>
<dbReference type="AlphaFoldDB" id="A0A1R4GL69"/>
<dbReference type="GO" id="GO:0006552">
    <property type="term" value="P:L-leucine catabolic process"/>
    <property type="evidence" value="ECO:0007669"/>
    <property type="project" value="TreeGrafter"/>
</dbReference>
<dbReference type="RefSeq" id="WP_086992952.1">
    <property type="nucleotide sequence ID" value="NZ_FUHU01000046.1"/>
</dbReference>
<name>A0A1R4GL69_9MICO</name>
<dbReference type="GO" id="GO:0046951">
    <property type="term" value="P:ketone body biosynthetic process"/>
    <property type="evidence" value="ECO:0007669"/>
    <property type="project" value="TreeGrafter"/>
</dbReference>
<keyword evidence="6" id="KW-1185">Reference proteome</keyword>
<reference evidence="5 6" key="1">
    <citation type="submission" date="2017-02" db="EMBL/GenBank/DDBJ databases">
        <authorList>
            <person name="Peterson S.W."/>
        </authorList>
    </citation>
    <scope>NUCLEOTIDE SEQUENCE [LARGE SCALE GENOMIC DNA]</scope>
    <source>
        <strain evidence="5 6">LMG 22410</strain>
    </source>
</reference>
<dbReference type="NCBIfam" id="NF004283">
    <property type="entry name" value="PRK05692.1"/>
    <property type="match status" value="1"/>
</dbReference>
<dbReference type="InterPro" id="IPR013785">
    <property type="entry name" value="Aldolase_TIM"/>
</dbReference>
<comment type="similarity">
    <text evidence="1">Belongs to the HMG-CoA lyase family.</text>
</comment>
<dbReference type="PANTHER" id="PTHR42738:SF7">
    <property type="entry name" value="HYDROXYMETHYLGLUTARYL-COA LYASE"/>
    <property type="match status" value="1"/>
</dbReference>
<dbReference type="SUPFAM" id="SSF51569">
    <property type="entry name" value="Aldolase"/>
    <property type="match status" value="1"/>
</dbReference>
<dbReference type="OrthoDB" id="9784013at2"/>
<protein>
    <submittedName>
        <fullName evidence="5">Hydroxymethylglutaryl-CoA lyase</fullName>
        <ecNumber evidence="5">4.1.3.4</ecNumber>
    </submittedName>
</protein>
<dbReference type="GeneID" id="303174107"/>
<sequence length="315" mass="32903">MSALELGLPAPMPELGLPERVTIWEMSPRDGLQSEKNLISPATKIELIQRLATTGLPVVEAGSFVRPDRVPQMAGSEDVLRGVADVQVRKPVLVPNLKGLERAVDAGAAEIAVFLSVTESFANANLSTDRATSEARAKEVVTAARAAGMPVRGYLSMVFGDPWEGPVAIDEVVGLATRMREWGVGEISLGDTIGVATPGLVKATLDALTPEIPVAELGLHMHDTYGQALANVYAGLQSGVSIFDASTAGVGGCPFAKSATGNLATEDLVWMLTGLGIGTGVDLRALLDISQWLGAALDRPITSRVATALVGKETQ</sequence>
<dbReference type="Gene3D" id="3.20.20.70">
    <property type="entry name" value="Aldolase class I"/>
    <property type="match status" value="1"/>
</dbReference>
<evidence type="ECO:0000256" key="3">
    <source>
        <dbReference type="ARBA" id="ARBA00023239"/>
    </source>
</evidence>
<dbReference type="InterPro" id="IPR043594">
    <property type="entry name" value="HMGL"/>
</dbReference>
<proteinExistence type="inferred from homology"/>
<evidence type="ECO:0000256" key="2">
    <source>
        <dbReference type="ARBA" id="ARBA00022723"/>
    </source>
</evidence>
<dbReference type="FunFam" id="3.20.20.70:FF:000071">
    <property type="entry name" value="Hydroxymethylglutaryl-CoA lyase"/>
    <property type="match status" value="1"/>
</dbReference>
<dbReference type="PROSITE" id="PS50991">
    <property type="entry name" value="PYR_CT"/>
    <property type="match status" value="1"/>
</dbReference>